<dbReference type="EnsemblProtists" id="EOD35732">
    <property type="protein sequence ID" value="EOD35732"/>
    <property type="gene ID" value="EMIHUDRAFT_227247"/>
</dbReference>
<dbReference type="AlphaFoldDB" id="A0A0D3KIZ7"/>
<keyword evidence="3" id="KW-1185">Reference proteome</keyword>
<dbReference type="KEGG" id="ehx:EMIHUDRAFT_227247"/>
<accession>A0A0D3KIZ7</accession>
<dbReference type="GeneID" id="17281003"/>
<evidence type="ECO:0000313" key="2">
    <source>
        <dbReference type="EnsemblProtists" id="EOD35732"/>
    </source>
</evidence>
<evidence type="ECO:0000313" key="3">
    <source>
        <dbReference type="Proteomes" id="UP000013827"/>
    </source>
</evidence>
<dbReference type="HOGENOM" id="CLU_2089392_0_0_1"/>
<organism evidence="2 3">
    <name type="scientific">Emiliania huxleyi (strain CCMP1516)</name>
    <dbReference type="NCBI Taxonomy" id="280463"/>
    <lineage>
        <taxon>Eukaryota</taxon>
        <taxon>Haptista</taxon>
        <taxon>Haptophyta</taxon>
        <taxon>Prymnesiophyceae</taxon>
        <taxon>Isochrysidales</taxon>
        <taxon>Noelaerhabdaceae</taxon>
        <taxon>Emiliania</taxon>
    </lineage>
</organism>
<evidence type="ECO:0000256" key="1">
    <source>
        <dbReference type="SAM" id="MobiDB-lite"/>
    </source>
</evidence>
<dbReference type="PaxDb" id="2903-EOD35732"/>
<proteinExistence type="predicted"/>
<reference evidence="3" key="1">
    <citation type="journal article" date="2013" name="Nature">
        <title>Pan genome of the phytoplankton Emiliania underpins its global distribution.</title>
        <authorList>
            <person name="Read B.A."/>
            <person name="Kegel J."/>
            <person name="Klute M.J."/>
            <person name="Kuo A."/>
            <person name="Lefebvre S.C."/>
            <person name="Maumus F."/>
            <person name="Mayer C."/>
            <person name="Miller J."/>
            <person name="Monier A."/>
            <person name="Salamov A."/>
            <person name="Young J."/>
            <person name="Aguilar M."/>
            <person name="Claverie J.M."/>
            <person name="Frickenhaus S."/>
            <person name="Gonzalez K."/>
            <person name="Herman E.K."/>
            <person name="Lin Y.C."/>
            <person name="Napier J."/>
            <person name="Ogata H."/>
            <person name="Sarno A.F."/>
            <person name="Shmutz J."/>
            <person name="Schroeder D."/>
            <person name="de Vargas C."/>
            <person name="Verret F."/>
            <person name="von Dassow P."/>
            <person name="Valentin K."/>
            <person name="Van de Peer Y."/>
            <person name="Wheeler G."/>
            <person name="Dacks J.B."/>
            <person name="Delwiche C.F."/>
            <person name="Dyhrman S.T."/>
            <person name="Glockner G."/>
            <person name="John U."/>
            <person name="Richards T."/>
            <person name="Worden A.Z."/>
            <person name="Zhang X."/>
            <person name="Grigoriev I.V."/>
            <person name="Allen A.E."/>
            <person name="Bidle K."/>
            <person name="Borodovsky M."/>
            <person name="Bowler C."/>
            <person name="Brownlee C."/>
            <person name="Cock J.M."/>
            <person name="Elias M."/>
            <person name="Gladyshev V.N."/>
            <person name="Groth M."/>
            <person name="Guda C."/>
            <person name="Hadaegh A."/>
            <person name="Iglesias-Rodriguez M.D."/>
            <person name="Jenkins J."/>
            <person name="Jones B.M."/>
            <person name="Lawson T."/>
            <person name="Leese F."/>
            <person name="Lindquist E."/>
            <person name="Lobanov A."/>
            <person name="Lomsadze A."/>
            <person name="Malik S.B."/>
            <person name="Marsh M.E."/>
            <person name="Mackinder L."/>
            <person name="Mock T."/>
            <person name="Mueller-Roeber B."/>
            <person name="Pagarete A."/>
            <person name="Parker M."/>
            <person name="Probert I."/>
            <person name="Quesneville H."/>
            <person name="Raines C."/>
            <person name="Rensing S.A."/>
            <person name="Riano-Pachon D.M."/>
            <person name="Richier S."/>
            <person name="Rokitta S."/>
            <person name="Shiraiwa Y."/>
            <person name="Soanes D.M."/>
            <person name="van der Giezen M."/>
            <person name="Wahlund T.M."/>
            <person name="Williams B."/>
            <person name="Wilson W."/>
            <person name="Wolfe G."/>
            <person name="Wurch L.L."/>
        </authorList>
    </citation>
    <scope>NUCLEOTIDE SEQUENCE</scope>
</reference>
<protein>
    <submittedName>
        <fullName evidence="2">Uncharacterized protein</fullName>
    </submittedName>
</protein>
<dbReference type="Proteomes" id="UP000013827">
    <property type="component" value="Unassembled WGS sequence"/>
</dbReference>
<sequence>MLAGERLPFTCEGHTTSYEGETVTGVKNSAAVVDGQAYPIIQSNGDFDEAAGAESIAQSNGDFDEAAGASSYRPSPGAIKCLGNRRTSKERHERTGTATGGIFDEITGCTYFNRKAA</sequence>
<reference evidence="2" key="2">
    <citation type="submission" date="2024-10" db="UniProtKB">
        <authorList>
            <consortium name="EnsemblProtists"/>
        </authorList>
    </citation>
    <scope>IDENTIFICATION</scope>
</reference>
<dbReference type="RefSeq" id="XP_005788161.1">
    <property type="nucleotide sequence ID" value="XM_005788104.1"/>
</dbReference>
<name>A0A0D3KIZ7_EMIH1</name>
<feature type="region of interest" description="Disordered" evidence="1">
    <location>
        <begin position="79"/>
        <end position="100"/>
    </location>
</feature>